<keyword evidence="8 9" id="KW-0472">Membrane</keyword>
<dbReference type="EMBL" id="JH600070">
    <property type="protein sequence ID" value="EIJ42996.1"/>
    <property type="molecule type" value="Genomic_DNA"/>
</dbReference>
<protein>
    <recommendedName>
        <fullName evidence="9">Type II secretion system protein I</fullName>
        <shortName evidence="9">T2SS minor pseudopilin I</shortName>
    </recommendedName>
</protein>
<feature type="region of interest" description="Disordered" evidence="10">
    <location>
        <begin position="132"/>
        <end position="162"/>
    </location>
</feature>
<dbReference type="InterPro" id="IPR012902">
    <property type="entry name" value="N_methyl_site"/>
</dbReference>
<dbReference type="OrthoDB" id="6121517at2"/>
<dbReference type="InterPro" id="IPR045584">
    <property type="entry name" value="Pilin-like"/>
</dbReference>
<feature type="compositionally biased region" description="Low complexity" evidence="10">
    <location>
        <begin position="140"/>
        <end position="162"/>
    </location>
</feature>
<evidence type="ECO:0000256" key="7">
    <source>
        <dbReference type="ARBA" id="ARBA00022989"/>
    </source>
</evidence>
<dbReference type="GO" id="GO:0005886">
    <property type="term" value="C:plasma membrane"/>
    <property type="evidence" value="ECO:0007669"/>
    <property type="project" value="UniProtKB-SubCell"/>
</dbReference>
<keyword evidence="7 9" id="KW-1133">Transmembrane helix</keyword>
<feature type="transmembrane region" description="Helical" evidence="9">
    <location>
        <begin position="12"/>
        <end position="34"/>
    </location>
</feature>
<proteinExistence type="inferred from homology"/>
<dbReference type="GO" id="GO:0015628">
    <property type="term" value="P:protein secretion by the type II secretion system"/>
    <property type="evidence" value="ECO:0007669"/>
    <property type="project" value="UniProtKB-UniRule"/>
</dbReference>
<dbReference type="InterPro" id="IPR010052">
    <property type="entry name" value="T2SS_protein-GspI"/>
</dbReference>
<reference evidence="12 13" key="1">
    <citation type="submission" date="2011-11" db="EMBL/GenBank/DDBJ databases">
        <title>Improved High-Quality Draft sequence of Beggiatoa alba B18lD.</title>
        <authorList>
            <consortium name="US DOE Joint Genome Institute"/>
            <person name="Lucas S."/>
            <person name="Han J."/>
            <person name="Lapidus A."/>
            <person name="Cheng J.-F."/>
            <person name="Goodwin L."/>
            <person name="Pitluck S."/>
            <person name="Peters L."/>
            <person name="Mikhailova N."/>
            <person name="Held B."/>
            <person name="Detter J.C."/>
            <person name="Han C."/>
            <person name="Tapia R."/>
            <person name="Land M."/>
            <person name="Hauser L."/>
            <person name="Kyrpides N."/>
            <person name="Ivanova N."/>
            <person name="Pagani I."/>
            <person name="Samuel K."/>
            <person name="Teske A."/>
            <person name="Mueller J."/>
            <person name="Woyke T."/>
        </authorList>
    </citation>
    <scope>NUCLEOTIDE SEQUENCE [LARGE SCALE GENOMIC DNA]</scope>
    <source>
        <strain evidence="12 13">B18LD</strain>
    </source>
</reference>
<evidence type="ECO:0000259" key="11">
    <source>
        <dbReference type="Pfam" id="PF02501"/>
    </source>
</evidence>
<evidence type="ECO:0000256" key="1">
    <source>
        <dbReference type="ARBA" id="ARBA00004377"/>
    </source>
</evidence>
<sequence length="162" mass="17796">MKLGNSFHHQQRGFTLLEVIVALAIVAIALAAIIKVSGDNASHASYLRDQTLAHWVAMNVIAEIDLSDDFPATGQREGSDMMGDYEWFWTVAISNTIERDLRRLDVQVKRHKSDTEAIALLTGFVGKKTPVTQTTRSNITPSTPAKTPATSSTTPNTEKQDD</sequence>
<keyword evidence="3" id="KW-1003">Cell membrane</keyword>
<keyword evidence="13" id="KW-1185">Reference proteome</keyword>
<evidence type="ECO:0000313" key="13">
    <source>
        <dbReference type="Proteomes" id="UP000005744"/>
    </source>
</evidence>
<dbReference type="Proteomes" id="UP000005744">
    <property type="component" value="Unassembled WGS sequence"/>
</dbReference>
<comment type="subunit">
    <text evidence="9">Type II secretion is composed of four main components: the outer membrane complex, the inner membrane complex, the cytoplasmic secretion ATPase and the periplasm-spanning pseudopilus.</text>
</comment>
<dbReference type="PANTHER" id="PTHR38779:SF2">
    <property type="entry name" value="TYPE II SECRETION SYSTEM PROTEIN I-RELATED"/>
    <property type="match status" value="1"/>
</dbReference>
<evidence type="ECO:0000256" key="2">
    <source>
        <dbReference type="ARBA" id="ARBA00008358"/>
    </source>
</evidence>
<dbReference type="SUPFAM" id="SSF54523">
    <property type="entry name" value="Pili subunits"/>
    <property type="match status" value="1"/>
</dbReference>
<evidence type="ECO:0000256" key="6">
    <source>
        <dbReference type="ARBA" id="ARBA00022692"/>
    </source>
</evidence>
<feature type="domain" description="Type II secretion system protein GspI C-terminal" evidence="11">
    <location>
        <begin position="47"/>
        <end position="125"/>
    </location>
</feature>
<dbReference type="STRING" id="395493.BegalDRAFT_2131"/>
<evidence type="ECO:0000256" key="8">
    <source>
        <dbReference type="ARBA" id="ARBA00023136"/>
    </source>
</evidence>
<keyword evidence="4 9" id="KW-0488">Methylation</keyword>
<evidence type="ECO:0000256" key="5">
    <source>
        <dbReference type="ARBA" id="ARBA00022519"/>
    </source>
</evidence>
<gene>
    <name evidence="12" type="ORF">BegalDRAFT_2131</name>
</gene>
<keyword evidence="6 9" id="KW-0812">Transmembrane</keyword>
<dbReference type="AlphaFoldDB" id="I3CHA3"/>
<dbReference type="Pfam" id="PF02501">
    <property type="entry name" value="T2SSI"/>
    <property type="match status" value="1"/>
</dbReference>
<dbReference type="PANTHER" id="PTHR38779">
    <property type="entry name" value="TYPE II SECRETION SYSTEM PROTEIN I-RELATED"/>
    <property type="match status" value="1"/>
</dbReference>
<dbReference type="Pfam" id="PF07963">
    <property type="entry name" value="N_methyl"/>
    <property type="match status" value="1"/>
</dbReference>
<dbReference type="PROSITE" id="PS00409">
    <property type="entry name" value="PROKAR_NTER_METHYL"/>
    <property type="match status" value="1"/>
</dbReference>
<dbReference type="NCBIfam" id="TIGR02532">
    <property type="entry name" value="IV_pilin_GFxxxE"/>
    <property type="match status" value="1"/>
</dbReference>
<evidence type="ECO:0000256" key="3">
    <source>
        <dbReference type="ARBA" id="ARBA00022475"/>
    </source>
</evidence>
<dbReference type="HOGENOM" id="CLU_121289_3_1_6"/>
<dbReference type="InterPro" id="IPR003413">
    <property type="entry name" value="T2SS_GspI_C"/>
</dbReference>
<comment type="subcellular location">
    <subcellularLocation>
        <location evidence="1 9">Cell inner membrane</location>
        <topology evidence="1 9">Single-pass membrane protein</topology>
    </subcellularLocation>
</comment>
<comment type="PTM">
    <text evidence="9">Cleaved by prepilin peptidase.</text>
</comment>
<name>I3CHA3_9GAMM</name>
<comment type="function">
    <text evidence="9">Component of the type II secretion system required for the energy-dependent secretion of extracellular factors such as proteases and toxins from the periplasm.</text>
</comment>
<evidence type="ECO:0000256" key="10">
    <source>
        <dbReference type="SAM" id="MobiDB-lite"/>
    </source>
</evidence>
<evidence type="ECO:0000256" key="4">
    <source>
        <dbReference type="ARBA" id="ARBA00022481"/>
    </source>
</evidence>
<evidence type="ECO:0000256" key="9">
    <source>
        <dbReference type="RuleBase" id="RU368030"/>
    </source>
</evidence>
<keyword evidence="5 9" id="KW-0997">Cell inner membrane</keyword>
<dbReference type="Gene3D" id="3.30.1300.30">
    <property type="entry name" value="GSPII I/J protein-like"/>
    <property type="match status" value="1"/>
</dbReference>
<dbReference type="GO" id="GO:0015627">
    <property type="term" value="C:type II protein secretion system complex"/>
    <property type="evidence" value="ECO:0007669"/>
    <property type="project" value="UniProtKB-UniRule"/>
</dbReference>
<accession>I3CHA3</accession>
<dbReference type="NCBIfam" id="TIGR01707">
    <property type="entry name" value="gspI"/>
    <property type="match status" value="1"/>
</dbReference>
<evidence type="ECO:0000313" key="12">
    <source>
        <dbReference type="EMBL" id="EIJ42996.1"/>
    </source>
</evidence>
<dbReference type="eggNOG" id="COG2165">
    <property type="taxonomic scope" value="Bacteria"/>
</dbReference>
<dbReference type="RefSeq" id="WP_002689858.1">
    <property type="nucleotide sequence ID" value="NZ_JH600070.1"/>
</dbReference>
<organism evidence="12 13">
    <name type="scientific">Beggiatoa alba B18LD</name>
    <dbReference type="NCBI Taxonomy" id="395493"/>
    <lineage>
        <taxon>Bacteria</taxon>
        <taxon>Pseudomonadati</taxon>
        <taxon>Pseudomonadota</taxon>
        <taxon>Gammaproteobacteria</taxon>
        <taxon>Thiotrichales</taxon>
        <taxon>Thiotrichaceae</taxon>
        <taxon>Beggiatoa</taxon>
    </lineage>
</organism>
<comment type="similarity">
    <text evidence="2 9">Belongs to the GSP I family.</text>
</comment>